<organism evidence="8 9">
    <name type="scientific">Ambispora gerdemannii</name>
    <dbReference type="NCBI Taxonomy" id="144530"/>
    <lineage>
        <taxon>Eukaryota</taxon>
        <taxon>Fungi</taxon>
        <taxon>Fungi incertae sedis</taxon>
        <taxon>Mucoromycota</taxon>
        <taxon>Glomeromycotina</taxon>
        <taxon>Glomeromycetes</taxon>
        <taxon>Archaeosporales</taxon>
        <taxon>Ambisporaceae</taxon>
        <taxon>Ambispora</taxon>
    </lineage>
</organism>
<dbReference type="GO" id="GO:0016831">
    <property type="term" value="F:carboxy-lyase activity"/>
    <property type="evidence" value="ECO:0007669"/>
    <property type="project" value="UniProtKB-KW"/>
</dbReference>
<dbReference type="PANTHER" id="PTHR45677:SF8">
    <property type="entry name" value="CYSTEINE SULFINIC ACID DECARBOXYLASE"/>
    <property type="match status" value="1"/>
</dbReference>
<evidence type="ECO:0000256" key="6">
    <source>
        <dbReference type="PIRSR" id="PIRSR602129-50"/>
    </source>
</evidence>
<proteinExistence type="inferred from homology"/>
<dbReference type="GO" id="GO:0005737">
    <property type="term" value="C:cytoplasm"/>
    <property type="evidence" value="ECO:0007669"/>
    <property type="project" value="TreeGrafter"/>
</dbReference>
<dbReference type="Gene3D" id="3.40.640.10">
    <property type="entry name" value="Type I PLP-dependent aspartate aminotransferase-like (Major domain)"/>
    <property type="match status" value="1"/>
</dbReference>
<reference evidence="8" key="1">
    <citation type="submission" date="2021-06" db="EMBL/GenBank/DDBJ databases">
        <authorList>
            <person name="Kallberg Y."/>
            <person name="Tangrot J."/>
            <person name="Rosling A."/>
        </authorList>
    </citation>
    <scope>NUCLEOTIDE SEQUENCE</scope>
    <source>
        <strain evidence="8">MT106</strain>
    </source>
</reference>
<dbReference type="InterPro" id="IPR015421">
    <property type="entry name" value="PyrdxlP-dep_Trfase_major"/>
</dbReference>
<comment type="similarity">
    <text evidence="2 7">Belongs to the group II decarboxylase family.</text>
</comment>
<feature type="non-terminal residue" evidence="8">
    <location>
        <position position="510"/>
    </location>
</feature>
<dbReference type="Pfam" id="PF00282">
    <property type="entry name" value="Pyridoxal_deC"/>
    <property type="match status" value="1"/>
</dbReference>
<evidence type="ECO:0000313" key="8">
    <source>
        <dbReference type="EMBL" id="CAG8454003.1"/>
    </source>
</evidence>
<dbReference type="AlphaFoldDB" id="A0A9N8VL72"/>
<dbReference type="InterPro" id="IPR002129">
    <property type="entry name" value="PyrdxlP-dep_de-COase"/>
</dbReference>
<dbReference type="GO" id="GO:0019752">
    <property type="term" value="P:carboxylic acid metabolic process"/>
    <property type="evidence" value="ECO:0007669"/>
    <property type="project" value="InterPro"/>
</dbReference>
<keyword evidence="9" id="KW-1185">Reference proteome</keyword>
<dbReference type="Gene3D" id="3.90.1150.170">
    <property type="match status" value="1"/>
</dbReference>
<dbReference type="InterPro" id="IPR015424">
    <property type="entry name" value="PyrdxlP-dep_Trfase"/>
</dbReference>
<evidence type="ECO:0000256" key="2">
    <source>
        <dbReference type="ARBA" id="ARBA00009533"/>
    </source>
</evidence>
<evidence type="ECO:0000256" key="3">
    <source>
        <dbReference type="ARBA" id="ARBA00022793"/>
    </source>
</evidence>
<comment type="caution">
    <text evidence="8">The sequence shown here is derived from an EMBL/GenBank/DDBJ whole genome shotgun (WGS) entry which is preliminary data.</text>
</comment>
<keyword evidence="5 7" id="KW-0456">Lyase</keyword>
<protein>
    <submittedName>
        <fullName evidence="8">4112_t:CDS:1</fullName>
    </submittedName>
</protein>
<name>A0A9N8VL72_9GLOM</name>
<feature type="modified residue" description="N6-(pyridoxal phosphate)lysine" evidence="6">
    <location>
        <position position="310"/>
    </location>
</feature>
<evidence type="ECO:0000313" key="9">
    <source>
        <dbReference type="Proteomes" id="UP000789831"/>
    </source>
</evidence>
<evidence type="ECO:0000256" key="1">
    <source>
        <dbReference type="ARBA" id="ARBA00001933"/>
    </source>
</evidence>
<keyword evidence="4 6" id="KW-0663">Pyridoxal phosphate</keyword>
<dbReference type="EMBL" id="CAJVPL010000142">
    <property type="protein sequence ID" value="CAG8454003.1"/>
    <property type="molecule type" value="Genomic_DNA"/>
</dbReference>
<dbReference type="SUPFAM" id="SSF53383">
    <property type="entry name" value="PLP-dependent transferases"/>
    <property type="match status" value="1"/>
</dbReference>
<dbReference type="Proteomes" id="UP000789831">
    <property type="component" value="Unassembled WGS sequence"/>
</dbReference>
<sequence>MNSIEFQVFPKNGACRDAAAELDYLISRMKKLMVEHVKDSRKLDSLVVKYKSPEDLKELIDLDLPSRGIGVEGIMPFVQNILRYSVNTWNPRFMDKLYAGTNPVGIISEMLIAILNANAHVYHVSPVLTLMEITVSEKLAKLLGMGEEKCGGITCAGGSFSNQLAMITARNHLFPEIKTKGYSFLGKRLTVFTSSAGHYSVEKTAMTLGLGSDSVITVSCDEQGRMRSDELELLIKASIERGETPFFINATAGTTGAFDPLRAIGKIAKRYNLWFHIDGSWGGNLIFSERRRYLLDGSELADTFTLNPHKMLGTPLQCSFLLARDRQIFVQSNALEAGYLFHENKYDLGDGTVGCGRRPDAVKLFLGWKFYGMEGYKERIEHAFKMAHYLTSLTIKNRHFRLVLSPPPTLQICFWYIPKDFPVELEHTDYHTYKQKLSAITKEIHQRVSQTGKFMIDYAPLKSAARELPVFFRVVVNAPTVNERHLEELIDEIEAKGEGVLEWLENRDNE</sequence>
<evidence type="ECO:0000256" key="7">
    <source>
        <dbReference type="RuleBase" id="RU000382"/>
    </source>
</evidence>
<gene>
    <name evidence="8" type="ORF">AGERDE_LOCUS1893</name>
</gene>
<dbReference type="PANTHER" id="PTHR45677">
    <property type="entry name" value="GLUTAMATE DECARBOXYLASE-RELATED"/>
    <property type="match status" value="1"/>
</dbReference>
<dbReference type="OrthoDB" id="392571at2759"/>
<evidence type="ECO:0000256" key="4">
    <source>
        <dbReference type="ARBA" id="ARBA00022898"/>
    </source>
</evidence>
<accession>A0A9N8VL72</accession>
<evidence type="ECO:0000256" key="5">
    <source>
        <dbReference type="ARBA" id="ARBA00023239"/>
    </source>
</evidence>
<dbReference type="GO" id="GO:0030170">
    <property type="term" value="F:pyridoxal phosphate binding"/>
    <property type="evidence" value="ECO:0007669"/>
    <property type="project" value="InterPro"/>
</dbReference>
<keyword evidence="3" id="KW-0210">Decarboxylase</keyword>
<comment type="cofactor">
    <cofactor evidence="1 6 7">
        <name>pyridoxal 5'-phosphate</name>
        <dbReference type="ChEBI" id="CHEBI:597326"/>
    </cofactor>
</comment>